<feature type="transmembrane region" description="Helical" evidence="1">
    <location>
        <begin position="312"/>
        <end position="336"/>
    </location>
</feature>
<reference evidence="4" key="1">
    <citation type="submission" date="2018-04" db="EMBL/GenBank/DDBJ databases">
        <title>Complete genome of Antarctic heterotrophic bacterium Hymenobacter nivis.</title>
        <authorList>
            <person name="Terashima M."/>
        </authorList>
    </citation>
    <scope>NUCLEOTIDE SEQUENCE [LARGE SCALE GENOMIC DNA]</scope>
    <source>
        <strain evidence="4">NBRC 111535</strain>
    </source>
</reference>
<feature type="transmembrane region" description="Helical" evidence="1">
    <location>
        <begin position="287"/>
        <end position="306"/>
    </location>
</feature>
<feature type="transmembrane region" description="Helical" evidence="1">
    <location>
        <begin position="61"/>
        <end position="81"/>
    </location>
</feature>
<feature type="transmembrane region" description="Helical" evidence="1">
    <location>
        <begin position="160"/>
        <end position="182"/>
    </location>
</feature>
<evidence type="ECO:0000256" key="1">
    <source>
        <dbReference type="SAM" id="Phobius"/>
    </source>
</evidence>
<keyword evidence="1" id="KW-0812">Transmembrane</keyword>
<organism evidence="3 4">
    <name type="scientific">Hymenobacter nivis</name>
    <dbReference type="NCBI Taxonomy" id="1850093"/>
    <lineage>
        <taxon>Bacteria</taxon>
        <taxon>Pseudomonadati</taxon>
        <taxon>Bacteroidota</taxon>
        <taxon>Cytophagia</taxon>
        <taxon>Cytophagales</taxon>
        <taxon>Hymenobacteraceae</taxon>
        <taxon>Hymenobacter</taxon>
    </lineage>
</organism>
<evidence type="ECO:0000313" key="4">
    <source>
        <dbReference type="Proteomes" id="UP000245999"/>
    </source>
</evidence>
<dbReference type="GO" id="GO:0016020">
    <property type="term" value="C:membrane"/>
    <property type="evidence" value="ECO:0007669"/>
    <property type="project" value="TreeGrafter"/>
</dbReference>
<dbReference type="GO" id="GO:0000271">
    <property type="term" value="P:polysaccharide biosynthetic process"/>
    <property type="evidence" value="ECO:0007669"/>
    <property type="project" value="TreeGrafter"/>
</dbReference>
<protein>
    <recommendedName>
        <fullName evidence="2">Acyltransferase 3 domain-containing protein</fullName>
    </recommendedName>
</protein>
<feature type="transmembrane region" description="Helical" evidence="1">
    <location>
        <begin position="258"/>
        <end position="280"/>
    </location>
</feature>
<keyword evidence="1" id="KW-1133">Transmembrane helix</keyword>
<dbReference type="Proteomes" id="UP000245999">
    <property type="component" value="Chromosome"/>
</dbReference>
<feature type="transmembrane region" description="Helical" evidence="1">
    <location>
        <begin position="211"/>
        <end position="228"/>
    </location>
</feature>
<dbReference type="EMBL" id="CP029145">
    <property type="protein sequence ID" value="AWM34917.1"/>
    <property type="molecule type" value="Genomic_DNA"/>
</dbReference>
<dbReference type="InterPro" id="IPR002656">
    <property type="entry name" value="Acyl_transf_3_dom"/>
</dbReference>
<sequence length="349" mass="39663">MIQQYPAALLTTTVKPQVHLGVLDLLRGFAALCVVLFHFTGDSNAGGALAKFYSPLMRETFSWGYLGVDIFFVISGFIIPYSIWNISYKVQDFGKYMIKRVVRICPPAYCIIGFILIQWYITDHFLHHDAKLTSSITLGQVLSNLFFLVPLTHYKWFNGVFWTLAIEFQFYIMIGLVFKYLYIESKLPIFIFSNVLLGLACHIPGFGGDNFLTFSPLFSMGGATLLFYKRKINKWAYLMTLIIFFGLSWSSLSLTAGLFGLVTSLIIAFVKVQHSIFKFIGTISYSLYLTHFLVGSTVEFLLSKLFSPMTEIQNVFGIVICIVLSCAASYVYYLLIEKPFLKIARRLKA</sequence>
<feature type="domain" description="Acyltransferase 3" evidence="2">
    <location>
        <begin position="23"/>
        <end position="333"/>
    </location>
</feature>
<gene>
    <name evidence="3" type="ORF">DDQ68_20340</name>
</gene>
<accession>A0A2Z3GTA2</accession>
<dbReference type="KEGG" id="hnv:DDQ68_20340"/>
<evidence type="ECO:0000259" key="2">
    <source>
        <dbReference type="Pfam" id="PF01757"/>
    </source>
</evidence>
<dbReference type="OrthoDB" id="290051at2"/>
<dbReference type="GO" id="GO:0016747">
    <property type="term" value="F:acyltransferase activity, transferring groups other than amino-acyl groups"/>
    <property type="evidence" value="ECO:0007669"/>
    <property type="project" value="InterPro"/>
</dbReference>
<proteinExistence type="predicted"/>
<dbReference type="PANTHER" id="PTHR23028:SF53">
    <property type="entry name" value="ACYL_TRANSF_3 DOMAIN-CONTAINING PROTEIN"/>
    <property type="match status" value="1"/>
</dbReference>
<feature type="transmembrane region" description="Helical" evidence="1">
    <location>
        <begin position="101"/>
        <end position="121"/>
    </location>
</feature>
<keyword evidence="1" id="KW-0472">Membrane</keyword>
<name>A0A2Z3GTA2_9BACT</name>
<dbReference type="AlphaFoldDB" id="A0A2Z3GTA2"/>
<evidence type="ECO:0000313" key="3">
    <source>
        <dbReference type="EMBL" id="AWM34917.1"/>
    </source>
</evidence>
<keyword evidence="4" id="KW-1185">Reference proteome</keyword>
<dbReference type="PANTHER" id="PTHR23028">
    <property type="entry name" value="ACETYLTRANSFERASE"/>
    <property type="match status" value="1"/>
</dbReference>
<dbReference type="Pfam" id="PF01757">
    <property type="entry name" value="Acyl_transf_3"/>
    <property type="match status" value="1"/>
</dbReference>
<dbReference type="InterPro" id="IPR050879">
    <property type="entry name" value="Acyltransferase_3"/>
</dbReference>
<feature type="transmembrane region" description="Helical" evidence="1">
    <location>
        <begin position="189"/>
        <end position="205"/>
    </location>
</feature>
<feature type="transmembrane region" description="Helical" evidence="1">
    <location>
        <begin position="20"/>
        <end position="41"/>
    </location>
</feature>
<dbReference type="RefSeq" id="WP_109657938.1">
    <property type="nucleotide sequence ID" value="NZ_CP029145.1"/>
</dbReference>